<evidence type="ECO:0000313" key="6">
    <source>
        <dbReference type="Proteomes" id="UP001159427"/>
    </source>
</evidence>
<feature type="chain" id="PRO_5046533611" description="Tyrosinase copper-binding domain-containing protein" evidence="3">
    <location>
        <begin position="23"/>
        <end position="322"/>
    </location>
</feature>
<keyword evidence="3" id="KW-0732">Signal</keyword>
<comment type="caution">
    <text evidence="5">The sequence shown here is derived from an EMBL/GenBank/DDBJ whole genome shotgun (WGS) entry which is preliminary data.</text>
</comment>
<dbReference type="Pfam" id="PF00264">
    <property type="entry name" value="Tyrosinase"/>
    <property type="match status" value="1"/>
</dbReference>
<keyword evidence="6" id="KW-1185">Reference proteome</keyword>
<dbReference type="SUPFAM" id="SSF48056">
    <property type="entry name" value="Di-copper centre-containing domain"/>
    <property type="match status" value="1"/>
</dbReference>
<keyword evidence="1" id="KW-0479">Metal-binding</keyword>
<evidence type="ECO:0000256" key="1">
    <source>
        <dbReference type="ARBA" id="ARBA00022723"/>
    </source>
</evidence>
<dbReference type="PANTHER" id="PTHR11474:SF126">
    <property type="entry name" value="TYROSINASE-LIKE PROTEIN TYR-1-RELATED"/>
    <property type="match status" value="1"/>
</dbReference>
<protein>
    <recommendedName>
        <fullName evidence="4">Tyrosinase copper-binding domain-containing protein</fullName>
    </recommendedName>
</protein>
<evidence type="ECO:0000313" key="5">
    <source>
        <dbReference type="EMBL" id="CAH3191549.1"/>
    </source>
</evidence>
<accession>A0ABN8SLK2</accession>
<evidence type="ECO:0000256" key="3">
    <source>
        <dbReference type="SAM" id="SignalP"/>
    </source>
</evidence>
<organism evidence="5 6">
    <name type="scientific">Porites evermanni</name>
    <dbReference type="NCBI Taxonomy" id="104178"/>
    <lineage>
        <taxon>Eukaryota</taxon>
        <taxon>Metazoa</taxon>
        <taxon>Cnidaria</taxon>
        <taxon>Anthozoa</taxon>
        <taxon>Hexacorallia</taxon>
        <taxon>Scleractinia</taxon>
        <taxon>Fungiina</taxon>
        <taxon>Poritidae</taxon>
        <taxon>Porites</taxon>
    </lineage>
</organism>
<dbReference type="Proteomes" id="UP001159427">
    <property type="component" value="Unassembled WGS sequence"/>
</dbReference>
<feature type="domain" description="Tyrosinase copper-binding" evidence="4">
    <location>
        <begin position="94"/>
        <end position="280"/>
    </location>
</feature>
<dbReference type="Gene3D" id="1.10.1280.10">
    <property type="entry name" value="Di-copper center containing domain from catechol oxidase"/>
    <property type="match status" value="1"/>
</dbReference>
<keyword evidence="2" id="KW-0186">Copper</keyword>
<gene>
    <name evidence="5" type="ORF">PEVE_00022067</name>
</gene>
<name>A0ABN8SLK2_9CNID</name>
<dbReference type="PANTHER" id="PTHR11474">
    <property type="entry name" value="TYROSINASE FAMILY MEMBER"/>
    <property type="match status" value="1"/>
</dbReference>
<dbReference type="InterPro" id="IPR050316">
    <property type="entry name" value="Tyrosinase/Hemocyanin"/>
</dbReference>
<dbReference type="InterPro" id="IPR008922">
    <property type="entry name" value="Di-copper_centre_dom_sf"/>
</dbReference>
<proteinExistence type="predicted"/>
<reference evidence="5 6" key="1">
    <citation type="submission" date="2022-05" db="EMBL/GenBank/DDBJ databases">
        <authorList>
            <consortium name="Genoscope - CEA"/>
            <person name="William W."/>
        </authorList>
    </citation>
    <scope>NUCLEOTIDE SEQUENCE [LARGE SCALE GENOMIC DNA]</scope>
</reference>
<dbReference type="PRINTS" id="PR00092">
    <property type="entry name" value="TYROSINASE"/>
</dbReference>
<sequence length="322" mass="38077">MLRYCWFIVCLMNAWILSNGNSQRIQDVPSTKGGCKEGGNSGFNECEERCECRKGKLTNCYRVRQDFTKMTIEQRKRFINAYKLASVHPLFKRDYEKTVTLHLDAKDQAKLPHIFLPWHRWFLVEFENLLRRIDCRVTIPYWDWSKKTHHWWRGSGNEDLWNSGDHGLGGDGSVHGENCVENGPFIKDKWRFLDVSGGGCLKRKFLKRSIKYDVQHVNRTLSLSLEDFENFEETIRVTYHNEPHNVIGGTMVDSLVTANAPEMLLHHSFVDKLWYEWQKRGDEYKNAYFPSVPFKLYRSNYYVWEWINSSNLPGQVKVLYEE</sequence>
<feature type="signal peptide" evidence="3">
    <location>
        <begin position="1"/>
        <end position="22"/>
    </location>
</feature>
<evidence type="ECO:0000259" key="4">
    <source>
        <dbReference type="Pfam" id="PF00264"/>
    </source>
</evidence>
<evidence type="ECO:0000256" key="2">
    <source>
        <dbReference type="ARBA" id="ARBA00023008"/>
    </source>
</evidence>
<dbReference type="EMBL" id="CALNXI010002951">
    <property type="protein sequence ID" value="CAH3191549.1"/>
    <property type="molecule type" value="Genomic_DNA"/>
</dbReference>
<dbReference type="InterPro" id="IPR002227">
    <property type="entry name" value="Tyrosinase_Cu-bd"/>
</dbReference>